<dbReference type="PANTHER" id="PTHR43206">
    <property type="entry name" value="AMINOTRANSFERASE"/>
    <property type="match status" value="1"/>
</dbReference>
<evidence type="ECO:0000256" key="1">
    <source>
        <dbReference type="ARBA" id="ARBA00001933"/>
    </source>
</evidence>
<reference evidence="13" key="1">
    <citation type="submission" date="2019-08" db="EMBL/GenBank/DDBJ databases">
        <title>The genome of the North American firefly Photinus pyralis.</title>
        <authorList>
            <consortium name="Photinus pyralis genome working group"/>
            <person name="Fallon T.R."/>
            <person name="Sander Lower S.E."/>
            <person name="Weng J.-K."/>
        </authorList>
    </citation>
    <scope>NUCLEOTIDE SEQUENCE</scope>
    <source>
        <strain evidence="13">TRF0915ILg1</strain>
        <tissue evidence="13">Whole body</tissue>
    </source>
</reference>
<dbReference type="PANTHER" id="PTHR43206:SF1">
    <property type="entry name" value="4-AMINOBUTYRATE AMINOTRANSFERASE, MITOCHONDRIAL"/>
    <property type="match status" value="1"/>
</dbReference>
<proteinExistence type="inferred from homology"/>
<evidence type="ECO:0000256" key="6">
    <source>
        <dbReference type="ARBA" id="ARBA00022679"/>
    </source>
</evidence>
<dbReference type="Gene3D" id="3.90.1150.10">
    <property type="entry name" value="Aspartate Aminotransferase, domain 1"/>
    <property type="match status" value="1"/>
</dbReference>
<dbReference type="EC" id="2.6.1.19" evidence="4"/>
<evidence type="ECO:0000256" key="8">
    <source>
        <dbReference type="ARBA" id="ARBA00029760"/>
    </source>
</evidence>
<dbReference type="EC" id="2.6.1.22" evidence="3"/>
<evidence type="ECO:0000256" key="5">
    <source>
        <dbReference type="ARBA" id="ARBA00022576"/>
    </source>
</evidence>
<dbReference type="AlphaFoldDB" id="A0A8K0GEK2"/>
<dbReference type="InterPro" id="IPR004631">
    <property type="entry name" value="4NH2But_aminotransferase_euk"/>
</dbReference>
<evidence type="ECO:0000256" key="7">
    <source>
        <dbReference type="ARBA" id="ARBA00022898"/>
    </source>
</evidence>
<dbReference type="InterPro" id="IPR015424">
    <property type="entry name" value="PyrdxlP-dep_Trfase"/>
</dbReference>
<comment type="similarity">
    <text evidence="2 12">Belongs to the class-III pyridoxal-phosphate-dependent aminotransferase family.</text>
</comment>
<dbReference type="EMBL" id="VTPC01001505">
    <property type="protein sequence ID" value="KAF2901755.1"/>
    <property type="molecule type" value="Genomic_DNA"/>
</dbReference>
<dbReference type="GO" id="GO:0030170">
    <property type="term" value="F:pyridoxal phosphate binding"/>
    <property type="evidence" value="ECO:0007669"/>
    <property type="project" value="InterPro"/>
</dbReference>
<evidence type="ECO:0000313" key="14">
    <source>
        <dbReference type="Proteomes" id="UP000801492"/>
    </source>
</evidence>
<keyword evidence="14" id="KW-1185">Reference proteome</keyword>
<dbReference type="Gene3D" id="3.40.640.10">
    <property type="entry name" value="Type I PLP-dependent aspartate aminotransferase-like (Major domain)"/>
    <property type="match status" value="1"/>
</dbReference>
<protein>
    <recommendedName>
        <fullName evidence="10">(S)-3-amino-2-methylpropionate transaminase</fullName>
        <ecNumber evidence="4">2.6.1.19</ecNumber>
        <ecNumber evidence="3">2.6.1.22</ecNumber>
    </recommendedName>
    <alternativeName>
        <fullName evidence="11">GABA aminotransferase</fullName>
    </alternativeName>
    <alternativeName>
        <fullName evidence="9">Gamma-amino-N-butyrate transaminase</fullName>
    </alternativeName>
    <alternativeName>
        <fullName evidence="8">L-AIBAT</fullName>
    </alternativeName>
</protein>
<dbReference type="InterPro" id="IPR015421">
    <property type="entry name" value="PyrdxlP-dep_Trfase_major"/>
</dbReference>
<dbReference type="OrthoDB" id="5419315at2759"/>
<evidence type="ECO:0000256" key="12">
    <source>
        <dbReference type="RuleBase" id="RU003560"/>
    </source>
</evidence>
<organism evidence="13 14">
    <name type="scientific">Ignelater luminosus</name>
    <name type="common">Cucubano</name>
    <name type="synonym">Pyrophorus luminosus</name>
    <dbReference type="NCBI Taxonomy" id="2038154"/>
    <lineage>
        <taxon>Eukaryota</taxon>
        <taxon>Metazoa</taxon>
        <taxon>Ecdysozoa</taxon>
        <taxon>Arthropoda</taxon>
        <taxon>Hexapoda</taxon>
        <taxon>Insecta</taxon>
        <taxon>Pterygota</taxon>
        <taxon>Neoptera</taxon>
        <taxon>Endopterygota</taxon>
        <taxon>Coleoptera</taxon>
        <taxon>Polyphaga</taxon>
        <taxon>Elateriformia</taxon>
        <taxon>Elateroidea</taxon>
        <taxon>Elateridae</taxon>
        <taxon>Agrypninae</taxon>
        <taxon>Pyrophorini</taxon>
        <taxon>Ignelater</taxon>
    </lineage>
</organism>
<comment type="cofactor">
    <cofactor evidence="1">
        <name>pyridoxal 5'-phosphate</name>
        <dbReference type="ChEBI" id="CHEBI:597326"/>
    </cofactor>
</comment>
<evidence type="ECO:0000256" key="4">
    <source>
        <dbReference type="ARBA" id="ARBA00012912"/>
    </source>
</evidence>
<dbReference type="InterPro" id="IPR015422">
    <property type="entry name" value="PyrdxlP-dep_Trfase_small"/>
</dbReference>
<dbReference type="Pfam" id="PF00202">
    <property type="entry name" value="Aminotran_3"/>
    <property type="match status" value="1"/>
</dbReference>
<evidence type="ECO:0000256" key="10">
    <source>
        <dbReference type="ARBA" id="ARBA00030857"/>
    </source>
</evidence>
<evidence type="ECO:0000313" key="13">
    <source>
        <dbReference type="EMBL" id="KAF2901755.1"/>
    </source>
</evidence>
<evidence type="ECO:0000256" key="11">
    <source>
        <dbReference type="ARBA" id="ARBA00031787"/>
    </source>
</evidence>
<dbReference type="GO" id="GO:0034386">
    <property type="term" value="F:4-aminobutyrate:2-oxoglutarate transaminase activity"/>
    <property type="evidence" value="ECO:0007669"/>
    <property type="project" value="UniProtKB-EC"/>
</dbReference>
<dbReference type="GO" id="GO:0005739">
    <property type="term" value="C:mitochondrion"/>
    <property type="evidence" value="ECO:0007669"/>
    <property type="project" value="TreeGrafter"/>
</dbReference>
<comment type="caution">
    <text evidence="13">The sequence shown here is derived from an EMBL/GenBank/DDBJ whole genome shotgun (WGS) entry which is preliminary data.</text>
</comment>
<dbReference type="GO" id="GO:0009450">
    <property type="term" value="P:gamma-aminobutyric acid catabolic process"/>
    <property type="evidence" value="ECO:0007669"/>
    <property type="project" value="TreeGrafter"/>
</dbReference>
<dbReference type="Proteomes" id="UP000801492">
    <property type="component" value="Unassembled WGS sequence"/>
</dbReference>
<dbReference type="InterPro" id="IPR005814">
    <property type="entry name" value="Aminotrans_3"/>
</dbReference>
<keyword evidence="6" id="KW-0808">Transferase</keyword>
<keyword evidence="5" id="KW-0032">Aminotransferase</keyword>
<dbReference type="PIRSF" id="PIRSF000521">
    <property type="entry name" value="Transaminase_4ab_Lys_Orn"/>
    <property type="match status" value="1"/>
</dbReference>
<dbReference type="CDD" id="cd00610">
    <property type="entry name" value="OAT_like"/>
    <property type="match status" value="1"/>
</dbReference>
<accession>A0A8K0GEK2</accession>
<dbReference type="NCBIfam" id="TIGR00699">
    <property type="entry name" value="GABAtrns_euk"/>
    <property type="match status" value="1"/>
</dbReference>
<evidence type="ECO:0000256" key="3">
    <source>
        <dbReference type="ARBA" id="ARBA00012876"/>
    </source>
</evidence>
<evidence type="ECO:0000256" key="2">
    <source>
        <dbReference type="ARBA" id="ARBA00008954"/>
    </source>
</evidence>
<dbReference type="FunFam" id="3.40.640.10:FF:000029">
    <property type="entry name" value="4-aminobutyrate aminotransferase, mitochondrial"/>
    <property type="match status" value="1"/>
</dbReference>
<gene>
    <name evidence="13" type="ORF">ILUMI_04433</name>
</gene>
<name>A0A8K0GEK2_IGNLU</name>
<evidence type="ECO:0000256" key="9">
    <source>
        <dbReference type="ARBA" id="ARBA00030204"/>
    </source>
</evidence>
<keyword evidence="7 12" id="KW-0663">Pyridoxal phosphate</keyword>
<dbReference type="GO" id="GO:0047298">
    <property type="term" value="F:(S)-3-amino-2-methylpropionate transaminase activity"/>
    <property type="evidence" value="ECO:0007669"/>
    <property type="project" value="UniProtKB-EC"/>
</dbReference>
<sequence length="491" mass="55318">MPRAWITAFLRTPLHLNKVIARSSCSLIPGEPTAPCLKTEIPGPNSKRLFKEMNCIQQAGTVQFFANYDKSLGNYIVDADENVILDLYMQIATMPLGYNHPAMLEVFCDKHNLHALVNRPALGVYPSEDWPRKLRDVLLNVSPRLPHVTTMMCGACSNENAFKQCFMAYRNRERCPPGSFTEEEKTSCMTNCPPGSPDLTILSFQNAFHGRTLATLSATHSKAIHKLDMVAFKWPMARFPQYCYPLDEFKCKNSEEDEKCLAQVEDILCQYKKGNRPVAGIIIEPIQSEGGNNEASPCFFQKLQKLAKQYGAGLIIDEVQTGCGASGKMWCHEHFNLECPPDIVTFAKKMQISGYFHTEEMTAKETYRIFNTWMGDPGKVLLLEAILKVIQKDNLLCLVQKTGQKLKCGLLELEREFCFLLDSTRGIGTLLAVNCTTPQLRDEVLKCLKQKGIQCGGSGTRSIRLRPALILQEQHADIFLDRFRSVLQCIK</sequence>
<dbReference type="SUPFAM" id="SSF53383">
    <property type="entry name" value="PLP-dependent transferases"/>
    <property type="match status" value="1"/>
</dbReference>